<name>A0A2P5P6D0_9CHLR</name>
<dbReference type="InterPro" id="IPR011701">
    <property type="entry name" value="MFS"/>
</dbReference>
<dbReference type="PROSITE" id="PS00216">
    <property type="entry name" value="SUGAR_TRANSPORT_1"/>
    <property type="match status" value="1"/>
</dbReference>
<dbReference type="AlphaFoldDB" id="A0A2P5P6D0"/>
<proteinExistence type="predicted"/>
<comment type="subcellular location">
    <subcellularLocation>
        <location evidence="1">Cell membrane</location>
        <topology evidence="1">Multi-pass membrane protein</topology>
    </subcellularLocation>
</comment>
<dbReference type="PANTHER" id="PTHR23517:SF3">
    <property type="entry name" value="INTEGRAL MEMBRANE TRANSPORT PROTEIN"/>
    <property type="match status" value="1"/>
</dbReference>
<evidence type="ECO:0000313" key="8">
    <source>
        <dbReference type="EMBL" id="PPD57837.1"/>
    </source>
</evidence>
<gene>
    <name evidence="8" type="ORF">JP09_005900</name>
</gene>
<dbReference type="RefSeq" id="WP_102330846.1">
    <property type="nucleotide sequence ID" value="NZ_CP058566.2"/>
</dbReference>
<keyword evidence="4" id="KW-0812">Transmembrane</keyword>
<keyword evidence="3" id="KW-1003">Cell membrane</keyword>
<dbReference type="PROSITE" id="PS50850">
    <property type="entry name" value="MFS"/>
    <property type="match status" value="1"/>
</dbReference>
<dbReference type="GO" id="GO:0005886">
    <property type="term" value="C:plasma membrane"/>
    <property type="evidence" value="ECO:0007669"/>
    <property type="project" value="UniProtKB-SubCell"/>
</dbReference>
<evidence type="ECO:0000256" key="3">
    <source>
        <dbReference type="ARBA" id="ARBA00022475"/>
    </source>
</evidence>
<evidence type="ECO:0000313" key="9">
    <source>
        <dbReference type="Proteomes" id="UP000235653"/>
    </source>
</evidence>
<dbReference type="GO" id="GO:0022857">
    <property type="term" value="F:transmembrane transporter activity"/>
    <property type="evidence" value="ECO:0007669"/>
    <property type="project" value="InterPro"/>
</dbReference>
<evidence type="ECO:0000256" key="1">
    <source>
        <dbReference type="ARBA" id="ARBA00004651"/>
    </source>
</evidence>
<organism evidence="8 9">
    <name type="scientific">Dehalogenimonas etheniformans</name>
    <dbReference type="NCBI Taxonomy" id="1536648"/>
    <lineage>
        <taxon>Bacteria</taxon>
        <taxon>Bacillati</taxon>
        <taxon>Chloroflexota</taxon>
        <taxon>Dehalococcoidia</taxon>
        <taxon>Dehalococcoidales</taxon>
        <taxon>Dehalococcoidaceae</taxon>
        <taxon>Dehalogenimonas</taxon>
    </lineage>
</organism>
<dbReference type="InterPro" id="IPR036259">
    <property type="entry name" value="MFS_trans_sf"/>
</dbReference>
<dbReference type="Pfam" id="PF07690">
    <property type="entry name" value="MFS_1"/>
    <property type="match status" value="1"/>
</dbReference>
<reference evidence="8 9" key="1">
    <citation type="journal article" date="2017" name="ISME J.">
        <title>Grape pomace compost harbors organohalide-respiring Dehalogenimonas species with novel reductive dehalogenase genes.</title>
        <authorList>
            <person name="Yang Y."/>
            <person name="Higgins S.A."/>
            <person name="Yan J."/>
            <person name="Simsir B."/>
            <person name="Chourey K."/>
            <person name="Iyer R."/>
            <person name="Hettich R.L."/>
            <person name="Baldwin B."/>
            <person name="Ogles D.M."/>
            <person name="Loffler F.E."/>
        </authorList>
    </citation>
    <scope>NUCLEOTIDE SEQUENCE [LARGE SCALE GENOMIC DNA]</scope>
    <source>
        <strain evidence="8 9">GP</strain>
    </source>
</reference>
<protein>
    <submittedName>
        <fullName evidence="8">MFS transporter</fullName>
    </submittedName>
</protein>
<dbReference type="Gene3D" id="1.20.1250.20">
    <property type="entry name" value="MFS general substrate transporter like domains"/>
    <property type="match status" value="2"/>
</dbReference>
<comment type="caution">
    <text evidence="8">The sequence shown here is derived from an EMBL/GenBank/DDBJ whole genome shotgun (WGS) entry which is preliminary data.</text>
</comment>
<accession>A0A2P5P6D0</accession>
<dbReference type="SUPFAM" id="SSF103473">
    <property type="entry name" value="MFS general substrate transporter"/>
    <property type="match status" value="1"/>
</dbReference>
<dbReference type="OrthoDB" id="9793283at2"/>
<evidence type="ECO:0000256" key="4">
    <source>
        <dbReference type="ARBA" id="ARBA00022692"/>
    </source>
</evidence>
<dbReference type="InterPro" id="IPR050171">
    <property type="entry name" value="MFS_Transporters"/>
</dbReference>
<keyword evidence="2" id="KW-0813">Transport</keyword>
<dbReference type="InterPro" id="IPR005829">
    <property type="entry name" value="Sugar_transporter_CS"/>
</dbReference>
<keyword evidence="6" id="KW-0472">Membrane</keyword>
<evidence type="ECO:0000256" key="5">
    <source>
        <dbReference type="ARBA" id="ARBA00022989"/>
    </source>
</evidence>
<keyword evidence="9" id="KW-1185">Reference proteome</keyword>
<dbReference type="InterPro" id="IPR020846">
    <property type="entry name" value="MFS_dom"/>
</dbReference>
<evidence type="ECO:0000256" key="6">
    <source>
        <dbReference type="ARBA" id="ARBA00023136"/>
    </source>
</evidence>
<evidence type="ECO:0000256" key="2">
    <source>
        <dbReference type="ARBA" id="ARBA00022448"/>
    </source>
</evidence>
<feature type="domain" description="Major facilitator superfamily (MFS) profile" evidence="7">
    <location>
        <begin position="7"/>
        <end position="392"/>
    </location>
</feature>
<sequence length="403" mass="42891">MKFRLTPFWILCLTGGVAIFSSTMAKNPALPLYVKSLGISDPALGFIAASSTIVGILASLPAGAISDAIGRRRVVLFAAVIFATAPFLYLFVHNAGTLVLVRVYHGLATAILGPVALAIVADTYAKGRGERMGWYSSATLVGRFLAPFVGGLLIFGNDFHLVYLADGVAGVITLLLAIRLPKDSTGNARVADTLRKNWRKYVKEVSFVFRHKGILATSGVEAAQYFGYGCLETFLPVYLNEKLGFAAWQIGLLFTAQIVVTAFTKPIMGRLSDKYGRIRTIMAGLILGGAIIMLILTTSSYLLMLILIATSGLGLAIVTSSTSALVADLAREEGRGSALGIMSGIMDIGQSSGPILTGILIGAFSFTLAFTTAGLVLIVMSIIFWLVMRSSRQQTETTGVQDK</sequence>
<keyword evidence="5" id="KW-1133">Transmembrane helix</keyword>
<dbReference type="PANTHER" id="PTHR23517">
    <property type="entry name" value="RESISTANCE PROTEIN MDTM, PUTATIVE-RELATED-RELATED"/>
    <property type="match status" value="1"/>
</dbReference>
<evidence type="ECO:0000259" key="7">
    <source>
        <dbReference type="PROSITE" id="PS50850"/>
    </source>
</evidence>
<dbReference type="Proteomes" id="UP000235653">
    <property type="component" value="Unassembled WGS sequence"/>
</dbReference>
<dbReference type="EMBL" id="JQAN02000010">
    <property type="protein sequence ID" value="PPD57837.1"/>
    <property type="molecule type" value="Genomic_DNA"/>
</dbReference>
<dbReference type="CDD" id="cd17325">
    <property type="entry name" value="MFS_MdtG_SLC18_like"/>
    <property type="match status" value="1"/>
</dbReference>